<organism evidence="1 2">
    <name type="scientific">Chryseobacterium taklimakanense</name>
    <dbReference type="NCBI Taxonomy" id="536441"/>
    <lineage>
        <taxon>Bacteria</taxon>
        <taxon>Pseudomonadati</taxon>
        <taxon>Bacteroidota</taxon>
        <taxon>Flavobacteriia</taxon>
        <taxon>Flavobacteriales</taxon>
        <taxon>Weeksellaceae</taxon>
        <taxon>Chryseobacterium group</taxon>
        <taxon>Chryseobacterium</taxon>
    </lineage>
</organism>
<protein>
    <submittedName>
        <fullName evidence="1">GLPGLI family protein</fullName>
    </submittedName>
</protein>
<gene>
    <name evidence="1" type="ORF">SAMEA4412677_02686</name>
</gene>
<dbReference type="EMBL" id="LT906465">
    <property type="protein sequence ID" value="SNV51364.1"/>
    <property type="molecule type" value="Genomic_DNA"/>
</dbReference>
<evidence type="ECO:0000313" key="2">
    <source>
        <dbReference type="Proteomes" id="UP000215196"/>
    </source>
</evidence>
<dbReference type="KEGG" id="ctak:4412677_02686"/>
<proteinExistence type="predicted"/>
<dbReference type="Pfam" id="PF09697">
    <property type="entry name" value="Porph_ging"/>
    <property type="match status" value="1"/>
</dbReference>
<accession>A0A239XZD0</accession>
<evidence type="ECO:0000313" key="1">
    <source>
        <dbReference type="EMBL" id="SNV51364.1"/>
    </source>
</evidence>
<dbReference type="NCBIfam" id="TIGR01200">
    <property type="entry name" value="GLPGLI"/>
    <property type="match status" value="1"/>
</dbReference>
<name>A0A239XZD0_9FLAO</name>
<reference evidence="1 2" key="1">
    <citation type="submission" date="2017-06" db="EMBL/GenBank/DDBJ databases">
        <authorList>
            <consortium name="Pathogen Informatics"/>
        </authorList>
    </citation>
    <scope>NUCLEOTIDE SEQUENCE [LARGE SCALE GENOMIC DNA]</scope>
    <source>
        <strain evidence="1 2">NCTC13490</strain>
    </source>
</reference>
<dbReference type="Proteomes" id="UP000215196">
    <property type="component" value="Chromosome 1"/>
</dbReference>
<dbReference type="RefSeq" id="WP_157727444.1">
    <property type="nucleotide sequence ID" value="NZ_LT906465.1"/>
</dbReference>
<keyword evidence="2" id="KW-1185">Reference proteome</keyword>
<dbReference type="InterPro" id="IPR005901">
    <property type="entry name" value="GLPGLI"/>
</dbReference>
<sequence>MKIFHLIILLFTANLFAQNQRFIYEYKFVQDSTNRQDVKSELLVLDLNKSASKFYSYEKYRADSVMYAELKKQVAVQANNILVNNTYKGNIRYLVEKSYPDFKTFIYNYIAGDDYKISDDRKMNWKILPATETIGTFKTQKAETEMYGRKWTAWFTTDVPVHDGPYKFHGLPGLIVKIQDKTESHIFELKGVRKDVAPTDTTHKRTEKPVEITQAQYKKLFWENRKDPAKSLRLMISENPTFKVMKNGVEVSGEQMIREREKTAKENQKKFNNALELDLLKE</sequence>
<dbReference type="AlphaFoldDB" id="A0A239XZD0"/>